<name>A0AA97I3H6_9EURY</name>
<evidence type="ECO:0000313" key="2">
    <source>
        <dbReference type="EMBL" id="WOF16723.1"/>
    </source>
</evidence>
<protein>
    <recommendedName>
        <fullName evidence="4">DUF1574 domain-containing protein</fullName>
    </recommendedName>
</protein>
<keyword evidence="3" id="KW-1185">Reference proteome</keyword>
<keyword evidence="1" id="KW-0812">Transmembrane</keyword>
<dbReference type="SUPFAM" id="SSF52266">
    <property type="entry name" value="SGNH hydrolase"/>
    <property type="match status" value="1"/>
</dbReference>
<dbReference type="InterPro" id="IPR036514">
    <property type="entry name" value="SGNH_hydro_sf"/>
</dbReference>
<evidence type="ECO:0000313" key="3">
    <source>
        <dbReference type="Proteomes" id="UP001301797"/>
    </source>
</evidence>
<evidence type="ECO:0000256" key="1">
    <source>
        <dbReference type="SAM" id="Phobius"/>
    </source>
</evidence>
<dbReference type="EMBL" id="CP043875">
    <property type="protein sequence ID" value="WOF16723.1"/>
    <property type="molecule type" value="Genomic_DNA"/>
</dbReference>
<dbReference type="Proteomes" id="UP001301797">
    <property type="component" value="Chromosome"/>
</dbReference>
<feature type="transmembrane region" description="Helical" evidence="1">
    <location>
        <begin position="7"/>
        <end position="27"/>
    </location>
</feature>
<dbReference type="Gene3D" id="3.40.50.1110">
    <property type="entry name" value="SGNH hydrolase"/>
    <property type="match status" value="1"/>
</dbReference>
<gene>
    <name evidence="2" type="ORF">F1737_08485</name>
</gene>
<reference evidence="2 3" key="1">
    <citation type="submission" date="2019-09" db="EMBL/GenBank/DDBJ databases">
        <title>The complete genome of Methanoplanus sp. FWC-SCC4.</title>
        <authorList>
            <person name="Chen S.-C."/>
            <person name="Zhou Y.-Z."/>
            <person name="Lai M.-C."/>
        </authorList>
    </citation>
    <scope>NUCLEOTIDE SEQUENCE [LARGE SCALE GENOMIC DNA]</scope>
    <source>
        <strain evidence="2 3">FWC-SCC4</strain>
    </source>
</reference>
<accession>A0AA97I3H6</accession>
<dbReference type="GeneID" id="85230194"/>
<keyword evidence="1" id="KW-1133">Transmembrane helix</keyword>
<dbReference type="KEGG" id="mefw:F1737_08485"/>
<evidence type="ECO:0008006" key="4">
    <source>
        <dbReference type="Google" id="ProtNLM"/>
    </source>
</evidence>
<keyword evidence="1" id="KW-0472">Membrane</keyword>
<sequence>MTFCKKAKLAAIIIVAISIAICSYFIFINKVNTETVDWNLEDILAQYDSVPENSVICIGSSQFYYGLNASQTEEQLKLKLNSSVPVYNFAFNGDTFFTKLVDLPKIIDAKPKMVIISSSFFQYGYYGQNCEYQLQYIGKNWNLLDNFSKSLFSTEYFSEEQLDIITKNKNNYFNKYLGFFEERYRLKELLTDLVFAKEKKSGIKYKSLDLGNQPDDSEIKTILQKSIDSQTDYNQQFIDKQRSFDKFNYNLEEENEYYYIRINYPESDTVQVEALKHIIEELKQNDIRIFVIHMPMRSNFSEIIPQKTREKYFSILNNSGIEYFDFESRYPPLMMRDLTHLNSKGKSEFSNDMASFLFEKIQEGG</sequence>
<dbReference type="AlphaFoldDB" id="A0AA97I3H6"/>
<proteinExistence type="predicted"/>
<dbReference type="RefSeq" id="WP_317136149.1">
    <property type="nucleotide sequence ID" value="NZ_CP043875.1"/>
</dbReference>
<organism evidence="2 3">
    <name type="scientific">Methanochimaera problematica</name>
    <dbReference type="NCBI Taxonomy" id="2609417"/>
    <lineage>
        <taxon>Archaea</taxon>
        <taxon>Methanobacteriati</taxon>
        <taxon>Methanobacteriota</taxon>
        <taxon>Stenosarchaea group</taxon>
        <taxon>Methanomicrobia</taxon>
        <taxon>Methanomicrobiales</taxon>
        <taxon>Methanomicrobiaceae</taxon>
        <taxon>Methanochimaera</taxon>
    </lineage>
</organism>